<evidence type="ECO:0000313" key="9">
    <source>
        <dbReference type="Proteomes" id="UP000703674"/>
    </source>
</evidence>
<comment type="subcellular location">
    <subcellularLocation>
        <location evidence="1">Cell membrane</location>
        <topology evidence="1">Multi-pass membrane protein</topology>
    </subcellularLocation>
</comment>
<feature type="transmembrane region" description="Helical" evidence="7">
    <location>
        <begin position="414"/>
        <end position="435"/>
    </location>
</feature>
<dbReference type="PANTHER" id="PTHR30250:SF10">
    <property type="entry name" value="LIPOPOLYSACCHARIDE BIOSYNTHESIS PROTEIN WZXC"/>
    <property type="match status" value="1"/>
</dbReference>
<evidence type="ECO:0000256" key="4">
    <source>
        <dbReference type="ARBA" id="ARBA00022692"/>
    </source>
</evidence>
<gene>
    <name evidence="8" type="ORF">HC175_11005</name>
</gene>
<accession>A0ABX1CYW1</accession>
<feature type="transmembrane region" description="Helical" evidence="7">
    <location>
        <begin position="170"/>
        <end position="190"/>
    </location>
</feature>
<feature type="transmembrane region" description="Helical" evidence="7">
    <location>
        <begin position="318"/>
        <end position="342"/>
    </location>
</feature>
<feature type="transmembrane region" description="Helical" evidence="7">
    <location>
        <begin position="12"/>
        <end position="35"/>
    </location>
</feature>
<sequence>MSLRKLATKGLVWTFAQQFGNQFIAFIVSLVLARILLPAEFGLIGMISIFIAIGNTLLNAGMTQSLIRTEKPDQEDFSTVFYFNLGASIILYFLLYLSAPLISNFYDREVLTSIIRVYSLTFIISAFSAVQLARLTKIMDFKTQTLIAIPSTIIGGILGVSLAYSGFGVWSLVWSSLATATISSVQIWIYSKWLPDLSFNIQKFKEHFHFGYKLTLSGLLNKIFDNSYLLIIGKFFSPAQVGYYTRAETMKQLPVTNISNTLNKVTYPLFASIQGDDMRLKRVYSQLMQMVVFVIAPILIFIAVLAEPVFRFLFTEKWLPAVPYFQILCFTGILYPVHAYNLNILKVKGRSDLFLQLEVIKKIIIAITIAIALQFGILVLLYGQVLTSVLAFFINTHYTGKFLNYSGWEQTKDILPILLLTAVTATIILVLDYYFLEKYLDIIRILAGGTTGVLLYLMASYFLKFESLNEITKLLKK</sequence>
<feature type="transmembrane region" description="Helical" evidence="7">
    <location>
        <begin position="287"/>
        <end position="306"/>
    </location>
</feature>
<comment type="similarity">
    <text evidence="2">Belongs to the polysaccharide synthase family.</text>
</comment>
<proteinExistence type="inferred from homology"/>
<keyword evidence="9" id="KW-1185">Reference proteome</keyword>
<protein>
    <submittedName>
        <fullName evidence="8">Lipopolysaccharide biosynthesis protein</fullName>
    </submittedName>
</protein>
<evidence type="ECO:0000256" key="3">
    <source>
        <dbReference type="ARBA" id="ARBA00022475"/>
    </source>
</evidence>
<keyword evidence="4 7" id="KW-0812">Transmembrane</keyword>
<reference evidence="8 9" key="1">
    <citation type="submission" date="2020-03" db="EMBL/GenBank/DDBJ databases">
        <title>Salinimicrobium sp. nov, isolated from SCS.</title>
        <authorList>
            <person name="Cao W.R."/>
        </authorList>
    </citation>
    <scope>NUCLEOTIDE SEQUENCE [LARGE SCALE GENOMIC DNA]</scope>
    <source>
        <strain evidence="9">J15B91</strain>
    </source>
</reference>
<feature type="transmembrane region" description="Helical" evidence="7">
    <location>
        <begin position="442"/>
        <end position="463"/>
    </location>
</feature>
<keyword evidence="6 7" id="KW-0472">Membrane</keyword>
<organism evidence="8 9">
    <name type="scientific">Salinimicrobium oceani</name>
    <dbReference type="NCBI Taxonomy" id="2722702"/>
    <lineage>
        <taxon>Bacteria</taxon>
        <taxon>Pseudomonadati</taxon>
        <taxon>Bacteroidota</taxon>
        <taxon>Flavobacteriia</taxon>
        <taxon>Flavobacteriales</taxon>
        <taxon>Flavobacteriaceae</taxon>
        <taxon>Salinimicrobium</taxon>
    </lineage>
</organism>
<evidence type="ECO:0000256" key="7">
    <source>
        <dbReference type="SAM" id="Phobius"/>
    </source>
</evidence>
<feature type="transmembrane region" description="Helical" evidence="7">
    <location>
        <begin position="145"/>
        <end position="164"/>
    </location>
</feature>
<keyword evidence="5 7" id="KW-1133">Transmembrane helix</keyword>
<dbReference type="EMBL" id="JAAVJR010000005">
    <property type="protein sequence ID" value="NJW53450.1"/>
    <property type="molecule type" value="Genomic_DNA"/>
</dbReference>
<dbReference type="CDD" id="cd13127">
    <property type="entry name" value="MATE_tuaB_like"/>
    <property type="match status" value="1"/>
</dbReference>
<feature type="transmembrane region" description="Helical" evidence="7">
    <location>
        <begin position="81"/>
        <end position="102"/>
    </location>
</feature>
<feature type="transmembrane region" description="Helical" evidence="7">
    <location>
        <begin position="41"/>
        <end position="60"/>
    </location>
</feature>
<evidence type="ECO:0000256" key="2">
    <source>
        <dbReference type="ARBA" id="ARBA00007430"/>
    </source>
</evidence>
<dbReference type="Pfam" id="PF13440">
    <property type="entry name" value="Polysacc_synt_3"/>
    <property type="match status" value="1"/>
</dbReference>
<dbReference type="RefSeq" id="WP_168138544.1">
    <property type="nucleotide sequence ID" value="NZ_JAAVJR010000005.1"/>
</dbReference>
<name>A0ABX1CYW1_9FLAO</name>
<evidence type="ECO:0000256" key="6">
    <source>
        <dbReference type="ARBA" id="ARBA00023136"/>
    </source>
</evidence>
<keyword evidence="3" id="KW-1003">Cell membrane</keyword>
<feature type="transmembrane region" description="Helical" evidence="7">
    <location>
        <begin position="114"/>
        <end position="133"/>
    </location>
</feature>
<evidence type="ECO:0000256" key="1">
    <source>
        <dbReference type="ARBA" id="ARBA00004651"/>
    </source>
</evidence>
<dbReference type="InterPro" id="IPR050833">
    <property type="entry name" value="Poly_Biosynth_Transport"/>
</dbReference>
<dbReference type="Proteomes" id="UP000703674">
    <property type="component" value="Unassembled WGS sequence"/>
</dbReference>
<comment type="caution">
    <text evidence="8">The sequence shown here is derived from an EMBL/GenBank/DDBJ whole genome shotgun (WGS) entry which is preliminary data.</text>
</comment>
<feature type="transmembrane region" description="Helical" evidence="7">
    <location>
        <begin position="363"/>
        <end position="394"/>
    </location>
</feature>
<dbReference type="PANTHER" id="PTHR30250">
    <property type="entry name" value="PST FAMILY PREDICTED COLANIC ACID TRANSPORTER"/>
    <property type="match status" value="1"/>
</dbReference>
<evidence type="ECO:0000313" key="8">
    <source>
        <dbReference type="EMBL" id="NJW53450.1"/>
    </source>
</evidence>
<evidence type="ECO:0000256" key="5">
    <source>
        <dbReference type="ARBA" id="ARBA00022989"/>
    </source>
</evidence>